<feature type="active site" description="Nucleophile" evidence="2">
    <location>
        <position position="23"/>
    </location>
</feature>
<gene>
    <name evidence="5" type="primary">yutF_1</name>
    <name evidence="5" type="ORF">Pan44_41180</name>
</gene>
<keyword evidence="6" id="KW-1185">Reference proteome</keyword>
<dbReference type="EMBL" id="CP036271">
    <property type="protein sequence ID" value="QDT56068.1"/>
    <property type="molecule type" value="Genomic_DNA"/>
</dbReference>
<dbReference type="GO" id="GO:0005737">
    <property type="term" value="C:cytoplasm"/>
    <property type="evidence" value="ECO:0007669"/>
    <property type="project" value="TreeGrafter"/>
</dbReference>
<dbReference type="PANTHER" id="PTHR19288">
    <property type="entry name" value="4-NITROPHENYLPHOSPHATASE-RELATED"/>
    <property type="match status" value="1"/>
</dbReference>
<dbReference type="KEGG" id="ccos:Pan44_41180"/>
<dbReference type="SUPFAM" id="SSF56784">
    <property type="entry name" value="HAD-like"/>
    <property type="match status" value="1"/>
</dbReference>
<evidence type="ECO:0000256" key="1">
    <source>
        <dbReference type="PIRNR" id="PIRNR000915"/>
    </source>
</evidence>
<feature type="active site" description="Nucleophile" evidence="2">
    <location>
        <position position="25"/>
    </location>
</feature>
<dbReference type="OrthoDB" id="9810449at2"/>
<name>A0A517SIV4_9PLAN</name>
<protein>
    <submittedName>
        <fullName evidence="5">Putative hydrolase YutF</fullName>
        <ecNumber evidence="5">3.-.-.-</ecNumber>
    </submittedName>
</protein>
<reference evidence="5 6" key="1">
    <citation type="submission" date="2019-02" db="EMBL/GenBank/DDBJ databases">
        <title>Deep-cultivation of Planctomycetes and their phenomic and genomic characterization uncovers novel biology.</title>
        <authorList>
            <person name="Wiegand S."/>
            <person name="Jogler M."/>
            <person name="Boedeker C."/>
            <person name="Pinto D."/>
            <person name="Vollmers J."/>
            <person name="Rivas-Marin E."/>
            <person name="Kohn T."/>
            <person name="Peeters S.H."/>
            <person name="Heuer A."/>
            <person name="Rast P."/>
            <person name="Oberbeckmann S."/>
            <person name="Bunk B."/>
            <person name="Jeske O."/>
            <person name="Meyerdierks A."/>
            <person name="Storesund J.E."/>
            <person name="Kallscheuer N."/>
            <person name="Luecker S."/>
            <person name="Lage O.M."/>
            <person name="Pohl T."/>
            <person name="Merkel B.J."/>
            <person name="Hornburger P."/>
            <person name="Mueller R.-W."/>
            <person name="Bruemmer F."/>
            <person name="Labrenz M."/>
            <person name="Spormann A.M."/>
            <person name="Op den Camp H."/>
            <person name="Overmann J."/>
            <person name="Amann R."/>
            <person name="Jetten M.S.M."/>
            <person name="Mascher T."/>
            <person name="Medema M.H."/>
            <person name="Devos D.P."/>
            <person name="Kaster A.-K."/>
            <person name="Ovreas L."/>
            <person name="Rohde M."/>
            <person name="Galperin M.Y."/>
            <person name="Jogler C."/>
        </authorList>
    </citation>
    <scope>NUCLEOTIDE SEQUENCE [LARGE SCALE GENOMIC DNA]</scope>
    <source>
        <strain evidence="5 6">Pan44</strain>
    </source>
</reference>
<dbReference type="InterPro" id="IPR023214">
    <property type="entry name" value="HAD_sf"/>
</dbReference>
<evidence type="ECO:0000256" key="4">
    <source>
        <dbReference type="PIRSR" id="PIRSR000915-3"/>
    </source>
</evidence>
<accession>A0A517SIV4</accession>
<dbReference type="GO" id="GO:0016791">
    <property type="term" value="F:phosphatase activity"/>
    <property type="evidence" value="ECO:0007669"/>
    <property type="project" value="TreeGrafter"/>
</dbReference>
<comment type="similarity">
    <text evidence="1">Belongs to the HAD-like hydrolase superfamily.</text>
</comment>
<feature type="binding site" evidence="3">
    <location>
        <position position="196"/>
    </location>
    <ligand>
        <name>substrate</name>
    </ligand>
</feature>
<feature type="binding site" evidence="4">
    <location>
        <position position="221"/>
    </location>
    <ligand>
        <name>Mg(2+)</name>
        <dbReference type="ChEBI" id="CHEBI:18420"/>
    </ligand>
</feature>
<comment type="cofactor">
    <cofactor evidence="4">
        <name>Mg(2+)</name>
        <dbReference type="ChEBI" id="CHEBI:18420"/>
    </cofactor>
    <text evidence="4">Divalent metal ions. Mg(2+) is the most effective.</text>
</comment>
<dbReference type="GO" id="GO:0046872">
    <property type="term" value="F:metal ion binding"/>
    <property type="evidence" value="ECO:0007669"/>
    <property type="project" value="UniProtKB-KW"/>
</dbReference>
<evidence type="ECO:0000256" key="2">
    <source>
        <dbReference type="PIRSR" id="PIRSR000915-1"/>
    </source>
</evidence>
<dbReference type="PANTHER" id="PTHR19288:SF46">
    <property type="entry name" value="HALOACID DEHALOGENASE-LIKE HYDROLASE DOMAIN-CONTAINING PROTEIN 2"/>
    <property type="match status" value="1"/>
</dbReference>
<dbReference type="InterPro" id="IPR036412">
    <property type="entry name" value="HAD-like_sf"/>
</dbReference>
<dbReference type="AlphaFoldDB" id="A0A517SIV4"/>
<feature type="binding site" evidence="4">
    <location>
        <position position="25"/>
    </location>
    <ligand>
        <name>Mg(2+)</name>
        <dbReference type="ChEBI" id="CHEBI:18420"/>
    </ligand>
</feature>
<sequence length="275" mass="29584">MTSKIPASSGARSLRDVRHVVLDLDGTLYRGNRLFDVTLPFLAALRNHDIGYTFLTNNTSRSKTDYVDKLRAMGIETSPPQIYTPADSTLTYLRESLPAVKVLGVLGTPSLCRQFEEAGFQVRWDGCEAVVIGFDTTLDYERLCRAAYGISLGLPFIATHPDLVCPTDEPTVLVDCGAICACLTAATGRTPVILGKPDPVILLNLAARHHLEPSQLAMVGDRLYTDIAMAQRAGSVSVLVLSGEATAADTAAMPTPPDYIMTDVGELGRRLTAGD</sequence>
<dbReference type="PIRSF" id="PIRSF000915">
    <property type="entry name" value="PGP-type_phosphatase"/>
    <property type="match status" value="1"/>
</dbReference>
<organism evidence="5 6">
    <name type="scientific">Caulifigura coniformis</name>
    <dbReference type="NCBI Taxonomy" id="2527983"/>
    <lineage>
        <taxon>Bacteria</taxon>
        <taxon>Pseudomonadati</taxon>
        <taxon>Planctomycetota</taxon>
        <taxon>Planctomycetia</taxon>
        <taxon>Planctomycetales</taxon>
        <taxon>Planctomycetaceae</taxon>
        <taxon>Caulifigura</taxon>
    </lineage>
</organism>
<dbReference type="Pfam" id="PF13242">
    <property type="entry name" value="Hydrolase_like"/>
    <property type="match status" value="1"/>
</dbReference>
<dbReference type="EC" id="3.-.-.-" evidence="5"/>
<dbReference type="InParanoid" id="A0A517SIV4"/>
<dbReference type="Gene3D" id="3.40.50.1000">
    <property type="entry name" value="HAD superfamily/HAD-like"/>
    <property type="match status" value="2"/>
</dbReference>
<keyword evidence="5" id="KW-0378">Hydrolase</keyword>
<dbReference type="RefSeq" id="WP_145032899.1">
    <property type="nucleotide sequence ID" value="NZ_CP036271.1"/>
</dbReference>
<keyword evidence="4" id="KW-0479">Metal-binding</keyword>
<evidence type="ECO:0000313" key="6">
    <source>
        <dbReference type="Proteomes" id="UP000315700"/>
    </source>
</evidence>
<proteinExistence type="inferred from homology"/>
<dbReference type="NCBIfam" id="TIGR01460">
    <property type="entry name" value="HAD-SF-IIA"/>
    <property type="match status" value="1"/>
</dbReference>
<feature type="binding site" evidence="4">
    <location>
        <position position="23"/>
    </location>
    <ligand>
        <name>Mg(2+)</name>
        <dbReference type="ChEBI" id="CHEBI:18420"/>
    </ligand>
</feature>
<dbReference type="InterPro" id="IPR006357">
    <property type="entry name" value="HAD-SF_hydro_IIA"/>
</dbReference>
<dbReference type="Pfam" id="PF13344">
    <property type="entry name" value="Hydrolase_6"/>
    <property type="match status" value="1"/>
</dbReference>
<dbReference type="Proteomes" id="UP000315700">
    <property type="component" value="Chromosome"/>
</dbReference>
<evidence type="ECO:0000256" key="3">
    <source>
        <dbReference type="PIRSR" id="PIRSR000915-2"/>
    </source>
</evidence>
<keyword evidence="4" id="KW-0460">Magnesium</keyword>
<evidence type="ECO:0000313" key="5">
    <source>
        <dbReference type="EMBL" id="QDT56068.1"/>
    </source>
</evidence>